<evidence type="ECO:0000313" key="8">
    <source>
        <dbReference type="EMBL" id="ADB57686.1"/>
    </source>
</evidence>
<dbReference type="AlphaFoldDB" id="D2RHB1"/>
<dbReference type="InterPro" id="IPR016156">
    <property type="entry name" value="FAD/NAD-linked_Rdtase_dimer_sf"/>
</dbReference>
<reference evidence="8 9" key="1">
    <citation type="journal article" date="2010" name="Stand. Genomic Sci.">
        <title>Complete genome sequence of Archaeoglobus profundus type strain (AV18).</title>
        <authorList>
            <person name="von Jan M."/>
            <person name="Lapidus A."/>
            <person name="Del Rio T.G."/>
            <person name="Copeland A."/>
            <person name="Tice H."/>
            <person name="Cheng J.F."/>
            <person name="Lucas S."/>
            <person name="Chen F."/>
            <person name="Nolan M."/>
            <person name="Goodwin L."/>
            <person name="Han C."/>
            <person name="Pitluck S."/>
            <person name="Liolios K."/>
            <person name="Ivanova N."/>
            <person name="Mavromatis K."/>
            <person name="Ovchinnikova G."/>
            <person name="Chertkov O."/>
            <person name="Pati A."/>
            <person name="Chen A."/>
            <person name="Palaniappan K."/>
            <person name="Land M."/>
            <person name="Hauser L."/>
            <person name="Chang Y.J."/>
            <person name="Jeffries C.D."/>
            <person name="Saunders E."/>
            <person name="Brettin T."/>
            <person name="Detter J.C."/>
            <person name="Chain P."/>
            <person name="Eichinger K."/>
            <person name="Huber H."/>
            <person name="Spring S."/>
            <person name="Rohde M."/>
            <person name="Goker M."/>
            <person name="Wirth R."/>
            <person name="Woyke T."/>
            <person name="Bristow J."/>
            <person name="Eisen J.A."/>
            <person name="Markowitz V."/>
            <person name="Hugenholtz P."/>
            <person name="Kyrpides N.C."/>
            <person name="Klenk H.P."/>
        </authorList>
    </citation>
    <scope>NUCLEOTIDE SEQUENCE [LARGE SCALE GENOMIC DNA]</scope>
    <source>
        <strain evidence="9">DSM 5631 / JCM 9629 / NBRC 100127 / Av18</strain>
    </source>
</reference>
<evidence type="ECO:0000256" key="5">
    <source>
        <dbReference type="ARBA" id="ARBA00023002"/>
    </source>
</evidence>
<dbReference type="PRINTS" id="PR00368">
    <property type="entry name" value="FADPNR"/>
</dbReference>
<evidence type="ECO:0000256" key="3">
    <source>
        <dbReference type="ARBA" id="ARBA00022630"/>
    </source>
</evidence>
<dbReference type="GeneID" id="8739280"/>
<dbReference type="InterPro" id="IPR036873">
    <property type="entry name" value="Rhodanese-like_dom_sf"/>
</dbReference>
<dbReference type="SUPFAM" id="SSF55424">
    <property type="entry name" value="FAD/NAD-linked reductases, dimerisation (C-terminal) domain"/>
    <property type="match status" value="1"/>
</dbReference>
<dbReference type="Gene3D" id="3.40.250.10">
    <property type="entry name" value="Rhodanese-like domain"/>
    <property type="match status" value="1"/>
</dbReference>
<dbReference type="eggNOG" id="arCOG02021">
    <property type="taxonomic scope" value="Archaea"/>
</dbReference>
<dbReference type="GO" id="GO:0016491">
    <property type="term" value="F:oxidoreductase activity"/>
    <property type="evidence" value="ECO:0007669"/>
    <property type="project" value="UniProtKB-KW"/>
</dbReference>
<dbReference type="SUPFAM" id="SSF52821">
    <property type="entry name" value="Rhodanese/Cell cycle control phosphatase"/>
    <property type="match status" value="1"/>
</dbReference>
<comment type="similarity">
    <text evidence="2">Belongs to the class-III pyridine nucleotide-disulfide oxidoreductase family.</text>
</comment>
<organism evidence="8 9">
    <name type="scientific">Archaeoglobus profundus (strain DSM 5631 / JCM 9629 / NBRC 100127 / Av18)</name>
    <dbReference type="NCBI Taxonomy" id="572546"/>
    <lineage>
        <taxon>Archaea</taxon>
        <taxon>Methanobacteriati</taxon>
        <taxon>Methanobacteriota</taxon>
        <taxon>Archaeoglobi</taxon>
        <taxon>Archaeoglobales</taxon>
        <taxon>Archaeoglobaceae</taxon>
        <taxon>Archaeoglobus</taxon>
    </lineage>
</organism>
<keyword evidence="4" id="KW-0274">FAD</keyword>
<dbReference type="Proteomes" id="UP000001901">
    <property type="component" value="Chromosome"/>
</dbReference>
<feature type="domain" description="Rhodanese" evidence="7">
    <location>
        <begin position="472"/>
        <end position="555"/>
    </location>
</feature>
<evidence type="ECO:0000259" key="7">
    <source>
        <dbReference type="PROSITE" id="PS50206"/>
    </source>
</evidence>
<dbReference type="HOGENOM" id="CLU_003291_1_3_2"/>
<evidence type="ECO:0000256" key="6">
    <source>
        <dbReference type="ARBA" id="ARBA00023284"/>
    </source>
</evidence>
<dbReference type="PROSITE" id="PS50206">
    <property type="entry name" value="RHODANESE_3"/>
    <property type="match status" value="1"/>
</dbReference>
<dbReference type="Pfam" id="PF00581">
    <property type="entry name" value="Rhodanese"/>
    <property type="match status" value="1"/>
</dbReference>
<keyword evidence="6" id="KW-0676">Redox-active center</keyword>
<dbReference type="PaxDb" id="572546-Arcpr_0621"/>
<evidence type="ECO:0000256" key="1">
    <source>
        <dbReference type="ARBA" id="ARBA00001974"/>
    </source>
</evidence>
<evidence type="ECO:0000256" key="2">
    <source>
        <dbReference type="ARBA" id="ARBA00009130"/>
    </source>
</evidence>
<dbReference type="InterPro" id="IPR004099">
    <property type="entry name" value="Pyr_nucl-diS_OxRdtase_dimer"/>
</dbReference>
<protein>
    <submittedName>
        <fullName evidence="8">Pyridine nucleotide-disulphide oxidoreductase dimerization region</fullName>
    </submittedName>
</protein>
<dbReference type="eggNOG" id="arCOG01069">
    <property type="taxonomic scope" value="Archaea"/>
</dbReference>
<keyword evidence="9" id="KW-1185">Reference proteome</keyword>
<dbReference type="PANTHER" id="PTHR43429:SF1">
    <property type="entry name" value="NAD(P)H SULFUR OXIDOREDUCTASE (COA-DEPENDENT)"/>
    <property type="match status" value="1"/>
</dbReference>
<name>D2RHB1_ARCPA</name>
<dbReference type="STRING" id="572546.Arcpr_0621"/>
<dbReference type="CDD" id="cd00158">
    <property type="entry name" value="RHOD"/>
    <property type="match status" value="1"/>
</dbReference>
<dbReference type="InterPro" id="IPR001763">
    <property type="entry name" value="Rhodanese-like_dom"/>
</dbReference>
<keyword evidence="3" id="KW-0285">Flavoprotein</keyword>
<dbReference type="InterPro" id="IPR036188">
    <property type="entry name" value="FAD/NAD-bd_sf"/>
</dbReference>
<dbReference type="InterPro" id="IPR050260">
    <property type="entry name" value="FAD-bd_OxRdtase"/>
</dbReference>
<accession>D2RHB1</accession>
<dbReference type="PRINTS" id="PR00411">
    <property type="entry name" value="PNDRDTASEI"/>
</dbReference>
<evidence type="ECO:0000256" key="4">
    <source>
        <dbReference type="ARBA" id="ARBA00022827"/>
    </source>
</evidence>
<dbReference type="SUPFAM" id="SSF51905">
    <property type="entry name" value="FAD/NAD(P)-binding domain"/>
    <property type="match status" value="1"/>
</dbReference>
<dbReference type="KEGG" id="apo:Arcpr_0621"/>
<dbReference type="SMART" id="SM00450">
    <property type="entry name" value="RHOD"/>
    <property type="match status" value="1"/>
</dbReference>
<dbReference type="PANTHER" id="PTHR43429">
    <property type="entry name" value="PYRIDINE NUCLEOTIDE-DISULFIDE OXIDOREDUCTASE DOMAIN-CONTAINING"/>
    <property type="match status" value="1"/>
</dbReference>
<dbReference type="Pfam" id="PF07992">
    <property type="entry name" value="Pyr_redox_2"/>
    <property type="match status" value="1"/>
</dbReference>
<comment type="cofactor">
    <cofactor evidence="1">
        <name>FAD</name>
        <dbReference type="ChEBI" id="CHEBI:57692"/>
    </cofactor>
</comment>
<evidence type="ECO:0000313" key="9">
    <source>
        <dbReference type="Proteomes" id="UP000001901"/>
    </source>
</evidence>
<keyword evidence="5" id="KW-0560">Oxidoreductase</keyword>
<proteinExistence type="inferred from homology"/>
<dbReference type="RefSeq" id="WP_012940022.1">
    <property type="nucleotide sequence ID" value="NC_013741.1"/>
</dbReference>
<dbReference type="InterPro" id="IPR023753">
    <property type="entry name" value="FAD/NAD-binding_dom"/>
</dbReference>
<sequence>MDIVVIGGGACGLKAACRARRRNEEANITVVDASPYPSLGRCGLPYYIGGIVHTVDDLRKTLSGTVRDEDYFKKVKNIDVLTRTRAVKIDREKRIVKIVKPDGSEDELNYDYLVLATGARPIRLDIPNADADGVTTLFNPEDAEKILDMWDEGILEKAVIIGGGLIGMETAEALSNLDVEVTIVEIMDYILPALLDREMAMLVESYLREKGINVMTKSTVTEILTKDGRVSGVKINGTKEVPCDLVLMAVGVRPNVDLAVDCSLEVSKFGIKVDEYLRTSDERIFAGGDCVENKFLVTGDPIYTPMGSVANKHGRVIGDNITGGSSRFPGVLGTTIFKIFDLNVARTGLTEKRARELGYDVVTCLVPGPDRAHYYPHQKPIRIKLIADRKTGRILGAQIVGWGVVDKRIDVVVSAMHMNATVHDLANFDLAYAPPYAPAIDTLIHAANTVRNKMDGLLETISSFELKEKLDKGEDFVILDIRYEDEVRKFKRIEDSRVVHIPYNELRERYKELPMDKEIVIICQIGNRAYDVYRFLKSKGFNCKVLDGGLAFWFW</sequence>
<dbReference type="OrthoDB" id="27922at2157"/>
<dbReference type="EMBL" id="CP001857">
    <property type="protein sequence ID" value="ADB57686.1"/>
    <property type="molecule type" value="Genomic_DNA"/>
</dbReference>
<dbReference type="Pfam" id="PF02852">
    <property type="entry name" value="Pyr_redox_dim"/>
    <property type="match status" value="1"/>
</dbReference>
<gene>
    <name evidence="8" type="ordered locus">Arcpr_0621</name>
</gene>
<dbReference type="Gene3D" id="3.50.50.60">
    <property type="entry name" value="FAD/NAD(P)-binding domain"/>
    <property type="match status" value="2"/>
</dbReference>